<dbReference type="SUPFAM" id="SSF47336">
    <property type="entry name" value="ACP-like"/>
    <property type="match status" value="1"/>
</dbReference>
<comment type="subcellular location">
    <subcellularLocation>
        <location evidence="1">Cytoplasm</location>
    </subcellularLocation>
</comment>
<dbReference type="SUPFAM" id="SSF53335">
    <property type="entry name" value="S-adenosyl-L-methionine-dependent methyltransferases"/>
    <property type="match status" value="1"/>
</dbReference>
<evidence type="ECO:0000256" key="1">
    <source>
        <dbReference type="ARBA" id="ARBA00004496"/>
    </source>
</evidence>
<dbReference type="SUPFAM" id="SSF53901">
    <property type="entry name" value="Thiolase-like"/>
    <property type="match status" value="2"/>
</dbReference>
<gene>
    <name evidence="12" type="ORF">ACFFSY_09320</name>
</gene>
<keyword evidence="8" id="KW-0511">Multifunctional enzyme</keyword>
<dbReference type="InterPro" id="IPR029063">
    <property type="entry name" value="SAM-dependent_MTases_sf"/>
</dbReference>
<feature type="compositionally biased region" description="Polar residues" evidence="9">
    <location>
        <begin position="390"/>
        <end position="399"/>
    </location>
</feature>
<feature type="region of interest" description="Disordered" evidence="9">
    <location>
        <begin position="368"/>
        <end position="405"/>
    </location>
</feature>
<keyword evidence="7" id="KW-0677">Repeat</keyword>
<dbReference type="Pfam" id="PF00550">
    <property type="entry name" value="PP-binding"/>
    <property type="match status" value="1"/>
</dbReference>
<feature type="domain" description="Ketosynthase family 3 (KS3)" evidence="11">
    <location>
        <begin position="1177"/>
        <end position="1622"/>
    </location>
</feature>
<dbReference type="Proteomes" id="UP001589747">
    <property type="component" value="Unassembled WGS sequence"/>
</dbReference>
<dbReference type="Gene3D" id="3.40.47.10">
    <property type="match status" value="2"/>
</dbReference>
<comment type="pathway">
    <text evidence="2">Antibiotic biosynthesis.</text>
</comment>
<proteinExistence type="predicted"/>
<evidence type="ECO:0000256" key="5">
    <source>
        <dbReference type="ARBA" id="ARBA00022553"/>
    </source>
</evidence>
<dbReference type="InterPro" id="IPR006162">
    <property type="entry name" value="Ppantetheine_attach_site"/>
</dbReference>
<dbReference type="CDD" id="cd00833">
    <property type="entry name" value="PKS"/>
    <property type="match status" value="2"/>
</dbReference>
<dbReference type="PROSITE" id="PS50075">
    <property type="entry name" value="CARRIER"/>
    <property type="match status" value="1"/>
</dbReference>
<dbReference type="InterPro" id="IPR036736">
    <property type="entry name" value="ACP-like_sf"/>
</dbReference>
<dbReference type="Pfam" id="PF22621">
    <property type="entry name" value="CurL-like_PKS_C"/>
    <property type="match status" value="1"/>
</dbReference>
<dbReference type="InterPro" id="IPR054514">
    <property type="entry name" value="RhiE-like_linker"/>
</dbReference>
<keyword evidence="13" id="KW-1185">Reference proteome</keyword>
<dbReference type="PROSITE" id="PS00012">
    <property type="entry name" value="PHOSPHOPANTETHEINE"/>
    <property type="match status" value="1"/>
</dbReference>
<keyword evidence="6" id="KW-0808">Transferase</keyword>
<dbReference type="Gene3D" id="1.10.1240.100">
    <property type="match status" value="1"/>
</dbReference>
<dbReference type="Gene3D" id="1.10.1200.10">
    <property type="entry name" value="ACP-like"/>
    <property type="match status" value="1"/>
</dbReference>
<dbReference type="Pfam" id="PF08242">
    <property type="entry name" value="Methyltransf_12"/>
    <property type="match status" value="1"/>
</dbReference>
<protein>
    <submittedName>
        <fullName evidence="12">Beta-ketoacyl synthase N-terminal-like domain-containing protein</fullName>
    </submittedName>
</protein>
<comment type="caution">
    <text evidence="12">The sequence shown here is derived from an EMBL/GenBank/DDBJ whole genome shotgun (WGS) entry which is preliminary data.</text>
</comment>
<sequence>MEQMLNRMLWGQLHAAGFFGRGRDSRSLMEQVEALRTPHRRWMRESLEVLTRAGFLVRSGNGYAEAETALPDVTELWAQWERLSGDWLANPDLAAQARLAERTLRALPDILAGRVKATEVLFPGGTMELVEGIYKHNRTADYYNGVLGDMVEAYMEEISEERRAPGGSSKPGIRILEIGAGTGGTSAEVLRRLRPYREHVREYCYTDMSKAFLAHAQRAYGNENPYLTVRILNAELPYGEQGLECGVYDLVIAANVLHATANIRRTLRNCKGALKRNGLLLLNEITSNTVFAHVTFGLLDGWWLYEDDAVRIPGSPCLDEAEWKRALEDEGFRSVLFAADGSKGQQIIVSESDGIIRQPAAFAKMEAAMPSGRPGPAEQSVPPERPAATASFQSESAGETKQAAVTAMHASQTGVRRHEEASPDEVRGYVRTTIRTQLEQSLQLTGDMIDDDDAFSDYGLDSITGIQLVKGLNQTLGCKLSIADLFDHSSVRQLASHLVDRYGSDIRPPRIAGHAERAEASEPAIPVRGEQYEREVATADYPIAVAEQSTQAAAANRTYAAEQSAQAAAGAYGRGSEGGVPHRETATRTYAAEQSAQAVGGTHGRGSEDGAAPRTAGMGPIAVIGLSGRFATAEDVSQLWAHLAAGDDLVKEATRWDLRQAFPNREPFAIQGGFLDRIDEFDASFFNIPSHEADYMDPQQRIFLEEAWKALEDAGYAGEAMEGRRCGVYVGCQNGEYHQLYGEGAPSQALWGMSPSLIPSRIAYYLDLHGPAIAVDTACSSSLVAIHLACQGLWTGETEMALAGGVSVRISPDFHETGNAAGLLSARGRCFSFDDRADGFVLGEGAGAVVLKRLADAIADGDHIYGVIQGSGMNQDGRTNGITAPSAKSQERLVRGVYDNFGIDPTTIQLVEAHGSGTQLGDAIEIEALTRVFRSSTQAIGFCAVGSLKSNIGHTATASGVAGLIKILLSMQKRQMPPTLHYENGNANIDFGQSPFYVNTRLTPWEAPNGAKRRAALSAFGLNGTNAHLVVEEAPYRPQPMADGRSRLIALSARTADQLRLQVERLIEFIRRNRPESLADISFTLLTGRKHYGHRLACAARSSIELLHRLERWLTAGQSEDVYASARAVRTGTQDEPVLRLGQECLSRCAAASAGEDCEEPVRTLARLFAEGCPLPYGELFRDGRYCRVPLPGYPLARERYWVPKREPKQDAAQGVAVVDSKSEPIAVVGMSGVFPLSQHEDVHRSLPGAGDLNIADPARFDPRVFGLSPEQAASMERHHRLVLMHGWKAIEDAGYAPSSMAGSRMAVFVGVDGASFNGRSSSASPILPGSAATLGTGANGISWMLDLHGPSETTDTAGSSALVAINRAVSAIRSGDCEAALVGGVSTGAAVAAVPLGLLEAAAAIEGTGIGRPSAIGNEQQEKVENEGESVGVLLLKKLSAAERDGDAIHAVIRASAVGHSGRSSASGEPSASALSRLLAAAYGQADVELGAVTHMELDAADFGPANPEAGEELAAVFGQACLTAGETARQELPFSVGLSSLAGHAAGMASVMSALQLLRQRQTAESNHSVTESATRALEADHRGLPVQVIREENGEVQPRLAGITAFGRGGVNAHVVVEEYTPRQREPRARIIAPEQPGVFLLSAKDEFTLKQQTAELLAAVSKLPEEKIDDAAFTLQTGRNAMEARLAVVAGSFRELQVKLGAYLSGMPDEDGVYVGRVNPDNEAIGLLATDDEDCGELIRQWLSKRKFARLLPLWVQGLEVDWARMYGGGAGRPYRLSLPTYPFGNGERDWTAETTPVMTAARGV</sequence>
<dbReference type="InterPro" id="IPR016039">
    <property type="entry name" value="Thiolase-like"/>
</dbReference>
<evidence type="ECO:0000256" key="8">
    <source>
        <dbReference type="ARBA" id="ARBA00023268"/>
    </source>
</evidence>
<dbReference type="PANTHER" id="PTHR43775">
    <property type="entry name" value="FATTY ACID SYNTHASE"/>
    <property type="match status" value="1"/>
</dbReference>
<dbReference type="EMBL" id="JBHMDO010000017">
    <property type="protein sequence ID" value="MFB9326109.1"/>
    <property type="molecule type" value="Genomic_DNA"/>
</dbReference>
<evidence type="ECO:0000313" key="12">
    <source>
        <dbReference type="EMBL" id="MFB9326109.1"/>
    </source>
</evidence>
<dbReference type="InterPro" id="IPR018201">
    <property type="entry name" value="Ketoacyl_synth_AS"/>
</dbReference>
<evidence type="ECO:0000256" key="4">
    <source>
        <dbReference type="ARBA" id="ARBA00022490"/>
    </source>
</evidence>
<dbReference type="InterPro" id="IPR020841">
    <property type="entry name" value="PKS_Beta-ketoAc_synthase_dom"/>
</dbReference>
<dbReference type="InterPro" id="IPR020806">
    <property type="entry name" value="PKS_PP-bd"/>
</dbReference>
<dbReference type="SMART" id="SM00823">
    <property type="entry name" value="PKS_PP"/>
    <property type="match status" value="1"/>
</dbReference>
<dbReference type="InterPro" id="IPR014031">
    <property type="entry name" value="Ketoacyl_synth_C"/>
</dbReference>
<dbReference type="CDD" id="cd02440">
    <property type="entry name" value="AdoMet_MTases"/>
    <property type="match status" value="1"/>
</dbReference>
<dbReference type="InterPro" id="IPR009081">
    <property type="entry name" value="PP-bd_ACP"/>
</dbReference>
<evidence type="ECO:0000256" key="6">
    <source>
        <dbReference type="ARBA" id="ARBA00022679"/>
    </source>
</evidence>
<evidence type="ECO:0000256" key="3">
    <source>
        <dbReference type="ARBA" id="ARBA00022450"/>
    </source>
</evidence>
<keyword evidence="4" id="KW-0963">Cytoplasm</keyword>
<dbReference type="PROSITE" id="PS52004">
    <property type="entry name" value="KS3_2"/>
    <property type="match status" value="2"/>
</dbReference>
<keyword evidence="3" id="KW-0596">Phosphopantetheine</keyword>
<reference evidence="12 13" key="1">
    <citation type="submission" date="2024-09" db="EMBL/GenBank/DDBJ databases">
        <authorList>
            <person name="Sun Q."/>
            <person name="Mori K."/>
        </authorList>
    </citation>
    <scope>NUCLEOTIDE SEQUENCE [LARGE SCALE GENOMIC DNA]</scope>
    <source>
        <strain evidence="12 13">TISTR 2452</strain>
    </source>
</reference>
<dbReference type="PANTHER" id="PTHR43775:SF37">
    <property type="entry name" value="SI:DKEY-61P9.11"/>
    <property type="match status" value="1"/>
</dbReference>
<dbReference type="Gene3D" id="3.40.50.150">
    <property type="entry name" value="Vaccinia Virus protein VP39"/>
    <property type="match status" value="1"/>
</dbReference>
<evidence type="ECO:0000256" key="9">
    <source>
        <dbReference type="SAM" id="MobiDB-lite"/>
    </source>
</evidence>
<evidence type="ECO:0000256" key="2">
    <source>
        <dbReference type="ARBA" id="ARBA00004792"/>
    </source>
</evidence>
<dbReference type="InterPro" id="IPR013217">
    <property type="entry name" value="Methyltransf_12"/>
</dbReference>
<feature type="region of interest" description="Disordered" evidence="9">
    <location>
        <begin position="589"/>
        <end position="614"/>
    </location>
</feature>
<feature type="domain" description="Ketosynthase family 3 (KS3)" evidence="11">
    <location>
        <begin position="618"/>
        <end position="1033"/>
    </location>
</feature>
<evidence type="ECO:0000259" key="10">
    <source>
        <dbReference type="PROSITE" id="PS50075"/>
    </source>
</evidence>
<keyword evidence="5" id="KW-0597">Phosphoprotein</keyword>
<dbReference type="Pfam" id="PF00109">
    <property type="entry name" value="ketoacyl-synt"/>
    <property type="match status" value="2"/>
</dbReference>
<dbReference type="SMART" id="SM00825">
    <property type="entry name" value="PKS_KS"/>
    <property type="match status" value="2"/>
</dbReference>
<dbReference type="InterPro" id="IPR050091">
    <property type="entry name" value="PKS_NRPS_Biosynth_Enz"/>
</dbReference>
<dbReference type="InterPro" id="IPR014030">
    <property type="entry name" value="Ketoacyl_synth_N"/>
</dbReference>
<organism evidence="12 13">
    <name type="scientific">Paenibacillus aurantiacus</name>
    <dbReference type="NCBI Taxonomy" id="1936118"/>
    <lineage>
        <taxon>Bacteria</taxon>
        <taxon>Bacillati</taxon>
        <taxon>Bacillota</taxon>
        <taxon>Bacilli</taxon>
        <taxon>Bacillales</taxon>
        <taxon>Paenibacillaceae</taxon>
        <taxon>Paenibacillus</taxon>
    </lineage>
</organism>
<name>A0ABV5KLM1_9BACL</name>
<evidence type="ECO:0000256" key="7">
    <source>
        <dbReference type="ARBA" id="ARBA00022737"/>
    </source>
</evidence>
<dbReference type="PROSITE" id="PS00606">
    <property type="entry name" value="KS3_1"/>
    <property type="match status" value="1"/>
</dbReference>
<dbReference type="SMART" id="SM01294">
    <property type="entry name" value="PKS_PP_betabranch"/>
    <property type="match status" value="1"/>
</dbReference>
<dbReference type="Pfam" id="PF22336">
    <property type="entry name" value="RhiE-like_linker"/>
    <property type="match status" value="1"/>
</dbReference>
<dbReference type="Pfam" id="PF02801">
    <property type="entry name" value="Ketoacyl-synt_C"/>
    <property type="match status" value="1"/>
</dbReference>
<evidence type="ECO:0000313" key="13">
    <source>
        <dbReference type="Proteomes" id="UP001589747"/>
    </source>
</evidence>
<accession>A0ABV5KLM1</accession>
<dbReference type="Gene3D" id="3.30.70.3290">
    <property type="match status" value="1"/>
</dbReference>
<evidence type="ECO:0000259" key="11">
    <source>
        <dbReference type="PROSITE" id="PS52004"/>
    </source>
</evidence>
<dbReference type="RefSeq" id="WP_377493090.1">
    <property type="nucleotide sequence ID" value="NZ_JBHMDO010000017.1"/>
</dbReference>
<feature type="domain" description="Carrier" evidence="10">
    <location>
        <begin position="428"/>
        <end position="502"/>
    </location>
</feature>